<dbReference type="Proteomes" id="UP000029867">
    <property type="component" value="Unassembled WGS sequence"/>
</dbReference>
<feature type="non-terminal residue" evidence="2">
    <location>
        <position position="1"/>
    </location>
</feature>
<name>A0A099NQQ0_PICKU</name>
<evidence type="ECO:0000313" key="3">
    <source>
        <dbReference type="Proteomes" id="UP000029867"/>
    </source>
</evidence>
<reference evidence="2" key="2">
    <citation type="submission" date="2014-08" db="EMBL/GenBank/DDBJ databases">
        <title>Exploiting Issatchenkia orientalis SD108 for Succinic Acid Production.</title>
        <authorList>
            <person name="Xiao H."/>
            <person name="Shao Z."/>
            <person name="Jiang Y."/>
            <person name="Dole S."/>
            <person name="Zhao H."/>
        </authorList>
    </citation>
    <scope>NUCLEOTIDE SEQUENCE [LARGE SCALE GENOMIC DNA]</scope>
    <source>
        <strain evidence="2">SD108</strain>
    </source>
</reference>
<organism evidence="2 3">
    <name type="scientific">Pichia kudriavzevii</name>
    <name type="common">Yeast</name>
    <name type="synonym">Issatchenkia orientalis</name>
    <dbReference type="NCBI Taxonomy" id="4909"/>
    <lineage>
        <taxon>Eukaryota</taxon>
        <taxon>Fungi</taxon>
        <taxon>Dikarya</taxon>
        <taxon>Ascomycota</taxon>
        <taxon>Saccharomycotina</taxon>
        <taxon>Pichiomycetes</taxon>
        <taxon>Pichiales</taxon>
        <taxon>Pichiaceae</taxon>
        <taxon>Pichia</taxon>
    </lineage>
</organism>
<evidence type="ECO:0000313" key="2">
    <source>
        <dbReference type="EMBL" id="KGK34374.1"/>
    </source>
</evidence>
<accession>A0A099NQQ0</accession>
<dbReference type="HOGENOM" id="CLU_3431711_0_0_1"/>
<dbReference type="EMBL" id="JQFK01001711">
    <property type="protein sequence ID" value="KGK34373.1"/>
    <property type="molecule type" value="Genomic_DNA"/>
</dbReference>
<evidence type="ECO:0000313" key="1">
    <source>
        <dbReference type="EMBL" id="KGK34373.1"/>
    </source>
</evidence>
<dbReference type="AlphaFoldDB" id="A0A099NQQ0"/>
<protein>
    <submittedName>
        <fullName evidence="2">Uncharacterized protein</fullName>
    </submittedName>
</protein>
<proteinExistence type="predicted"/>
<sequence>IENQVQSLEGNNFWSDLR</sequence>
<gene>
    <name evidence="2" type="ORF">JL09_g6479</name>
    <name evidence="1" type="ORF">JL09_g6480</name>
</gene>
<comment type="caution">
    <text evidence="2">The sequence shown here is derived from an EMBL/GenBank/DDBJ whole genome shotgun (WGS) entry which is preliminary data.</text>
</comment>
<dbReference type="EMBL" id="JQFK01001710">
    <property type="protein sequence ID" value="KGK34374.1"/>
    <property type="molecule type" value="Genomic_DNA"/>
</dbReference>
<reference evidence="3" key="1">
    <citation type="journal article" date="2014" name="Microb. Cell Fact.">
        <title>Exploiting Issatchenkia orientalis SD108 for succinic acid production.</title>
        <authorList>
            <person name="Xiao H."/>
            <person name="Shao Z."/>
            <person name="Jiang Y."/>
            <person name="Dole S."/>
            <person name="Zhao H."/>
        </authorList>
    </citation>
    <scope>NUCLEOTIDE SEQUENCE [LARGE SCALE GENOMIC DNA]</scope>
    <source>
        <strain evidence="3">SD108</strain>
    </source>
</reference>